<evidence type="ECO:0000256" key="5">
    <source>
        <dbReference type="ARBA" id="ARBA00022989"/>
    </source>
</evidence>
<feature type="transmembrane region" description="Helical" evidence="9">
    <location>
        <begin position="88"/>
        <end position="111"/>
    </location>
</feature>
<evidence type="ECO:0000256" key="1">
    <source>
        <dbReference type="ARBA" id="ARBA00004167"/>
    </source>
</evidence>
<gene>
    <name evidence="11" type="ORF">VK792_11575</name>
</gene>
<dbReference type="PANTHER" id="PTHR37461">
    <property type="entry name" value="ANTI-SIGMA-K FACTOR RSKA"/>
    <property type="match status" value="1"/>
</dbReference>
<protein>
    <recommendedName>
        <fullName evidence="8">Regulator of SigK</fullName>
    </recommendedName>
    <alternativeName>
        <fullName evidence="7">Sigma-K anti-sigma factor RskA</fullName>
    </alternativeName>
</protein>
<dbReference type="Gene3D" id="1.10.10.1320">
    <property type="entry name" value="Anti-sigma factor, zinc-finger domain"/>
    <property type="match status" value="1"/>
</dbReference>
<keyword evidence="12" id="KW-1185">Reference proteome</keyword>
<dbReference type="PANTHER" id="PTHR37461:SF1">
    <property type="entry name" value="ANTI-SIGMA-K FACTOR RSKA"/>
    <property type="match status" value="1"/>
</dbReference>
<evidence type="ECO:0000313" key="11">
    <source>
        <dbReference type="EMBL" id="MEC3861924.1"/>
    </source>
</evidence>
<evidence type="ECO:0000259" key="10">
    <source>
        <dbReference type="Pfam" id="PF10099"/>
    </source>
</evidence>
<keyword evidence="6 9" id="KW-0472">Membrane</keyword>
<dbReference type="InterPro" id="IPR041916">
    <property type="entry name" value="Anti_sigma_zinc_sf"/>
</dbReference>
<proteinExistence type="predicted"/>
<dbReference type="InterPro" id="IPR051474">
    <property type="entry name" value="Anti-sigma-K/W_factor"/>
</dbReference>
<evidence type="ECO:0000256" key="2">
    <source>
        <dbReference type="ARBA" id="ARBA00004236"/>
    </source>
</evidence>
<dbReference type="Pfam" id="PF10099">
    <property type="entry name" value="RskA_C"/>
    <property type="match status" value="1"/>
</dbReference>
<evidence type="ECO:0000256" key="6">
    <source>
        <dbReference type="ARBA" id="ARBA00023136"/>
    </source>
</evidence>
<comment type="caution">
    <text evidence="11">The sequence shown here is derived from an EMBL/GenBank/DDBJ whole genome shotgun (WGS) entry which is preliminary data.</text>
</comment>
<dbReference type="Proteomes" id="UP001348149">
    <property type="component" value="Unassembled WGS sequence"/>
</dbReference>
<comment type="subcellular location">
    <subcellularLocation>
        <location evidence="2">Cell membrane</location>
    </subcellularLocation>
    <subcellularLocation>
        <location evidence="1">Membrane</location>
        <topology evidence="1">Single-pass membrane protein</topology>
    </subcellularLocation>
</comment>
<organism evidence="11 12">
    <name type="scientific">Mesobacterium hydrothermale</name>
    <dbReference type="NCBI Taxonomy" id="3111907"/>
    <lineage>
        <taxon>Bacteria</taxon>
        <taxon>Pseudomonadati</taxon>
        <taxon>Pseudomonadota</taxon>
        <taxon>Alphaproteobacteria</taxon>
        <taxon>Rhodobacterales</taxon>
        <taxon>Roseobacteraceae</taxon>
        <taxon>Mesobacterium</taxon>
    </lineage>
</organism>
<evidence type="ECO:0000256" key="3">
    <source>
        <dbReference type="ARBA" id="ARBA00022475"/>
    </source>
</evidence>
<dbReference type="InterPro" id="IPR018764">
    <property type="entry name" value="RskA_C"/>
</dbReference>
<name>A0ABU6HJ82_9RHOB</name>
<evidence type="ECO:0000256" key="4">
    <source>
        <dbReference type="ARBA" id="ARBA00022692"/>
    </source>
</evidence>
<evidence type="ECO:0000256" key="8">
    <source>
        <dbReference type="ARBA" id="ARBA00030803"/>
    </source>
</evidence>
<evidence type="ECO:0000256" key="7">
    <source>
        <dbReference type="ARBA" id="ARBA00029829"/>
    </source>
</evidence>
<accession>A0ABU6HJ82</accession>
<keyword evidence="4 9" id="KW-0812">Transmembrane</keyword>
<feature type="domain" description="Anti-sigma K factor RskA C-terminal" evidence="10">
    <location>
        <begin position="113"/>
        <end position="218"/>
    </location>
</feature>
<reference evidence="11 12" key="1">
    <citation type="submission" date="2024-01" db="EMBL/GenBank/DDBJ databases">
        <title>Mesobacterium rodlantinim sp. nov., isolated from shallow sea hydrothermal systems off Kueishantao Island.</title>
        <authorList>
            <person name="Su Z."/>
            <person name="Tang K."/>
        </authorList>
    </citation>
    <scope>NUCLEOTIDE SEQUENCE [LARGE SCALE GENOMIC DNA]</scope>
    <source>
        <strain evidence="11 12">TK19101</strain>
    </source>
</reference>
<evidence type="ECO:0000256" key="9">
    <source>
        <dbReference type="SAM" id="Phobius"/>
    </source>
</evidence>
<evidence type="ECO:0000313" key="12">
    <source>
        <dbReference type="Proteomes" id="UP001348149"/>
    </source>
</evidence>
<dbReference type="RefSeq" id="WP_326297649.1">
    <property type="nucleotide sequence ID" value="NZ_JAYLLH010000014.1"/>
</dbReference>
<keyword evidence="5 9" id="KW-1133">Transmembrane helix</keyword>
<keyword evidence="3" id="KW-1003">Cell membrane</keyword>
<dbReference type="EMBL" id="JAYLLH010000014">
    <property type="protein sequence ID" value="MEC3861924.1"/>
    <property type="molecule type" value="Genomic_DNA"/>
</dbReference>
<sequence length="228" mass="23781">MTGPDETLPGGPEAEAAEYALGLLTPAERARFEARLATDPALRAVVADWQTRFATLADDLPEVAPPPRVQQAIEAQLFGQRRPLWRQLLPYLAGGVVAAGIAWGVMITGVLEPADPHLYADLDARDSGYVLLAHWAPDSGTFMLRRDEGGFPQDSSIEIWVIPPGAAAPISVGLMQAAGLTQIPVPDALVPAMTPGTTVALSLEPQGGSPTGAPTGPILATGLLGVRS</sequence>